<feature type="compositionally biased region" description="Basic and acidic residues" evidence="1">
    <location>
        <begin position="97"/>
        <end position="127"/>
    </location>
</feature>
<dbReference type="AlphaFoldDB" id="A0A915NPS5"/>
<dbReference type="WBParaSite" id="scf7180000419267.g3591">
    <property type="protein sequence ID" value="scf7180000419267.g3591"/>
    <property type="gene ID" value="scf7180000419267.g3591"/>
</dbReference>
<evidence type="ECO:0000313" key="3">
    <source>
        <dbReference type="WBParaSite" id="scf7180000419267.g3591"/>
    </source>
</evidence>
<feature type="region of interest" description="Disordered" evidence="1">
    <location>
        <begin position="82"/>
        <end position="140"/>
    </location>
</feature>
<name>A0A915NPS5_9BILA</name>
<evidence type="ECO:0000256" key="1">
    <source>
        <dbReference type="SAM" id="MobiDB-lite"/>
    </source>
</evidence>
<feature type="compositionally biased region" description="Acidic residues" evidence="1">
    <location>
        <begin position="128"/>
        <end position="140"/>
    </location>
</feature>
<dbReference type="Proteomes" id="UP000887560">
    <property type="component" value="Unplaced"/>
</dbReference>
<sequence>MPDDQIGVKIQFHLFSSTDGRLTMLDLDAEQIIRSAPLPRLYAASSISALSSSSKSNNNKNLHNQRLSEFFQRYRSLMASSSTPYTFPAPNNNNNNNKREAIESVDNLRNETTGKEAKSARIIKEEEKDIEEEVEKNEEE</sequence>
<proteinExistence type="predicted"/>
<accession>A0A915NPS5</accession>
<evidence type="ECO:0000313" key="2">
    <source>
        <dbReference type="Proteomes" id="UP000887560"/>
    </source>
</evidence>
<reference evidence="3" key="1">
    <citation type="submission" date="2022-11" db="UniProtKB">
        <authorList>
            <consortium name="WormBaseParasite"/>
        </authorList>
    </citation>
    <scope>IDENTIFICATION</scope>
</reference>
<protein>
    <submittedName>
        <fullName evidence="3">Uncharacterized protein</fullName>
    </submittedName>
</protein>
<organism evidence="2 3">
    <name type="scientific">Meloidogyne floridensis</name>
    <dbReference type="NCBI Taxonomy" id="298350"/>
    <lineage>
        <taxon>Eukaryota</taxon>
        <taxon>Metazoa</taxon>
        <taxon>Ecdysozoa</taxon>
        <taxon>Nematoda</taxon>
        <taxon>Chromadorea</taxon>
        <taxon>Rhabditida</taxon>
        <taxon>Tylenchina</taxon>
        <taxon>Tylenchomorpha</taxon>
        <taxon>Tylenchoidea</taxon>
        <taxon>Meloidogynidae</taxon>
        <taxon>Meloidogyninae</taxon>
        <taxon>Meloidogyne</taxon>
    </lineage>
</organism>
<keyword evidence="2" id="KW-1185">Reference proteome</keyword>